<accession>A0A829MEG6</accession>
<reference evidence="2 3" key="1">
    <citation type="journal article" date="2014" name="Emerg. Infect. Dis.">
        <title>High-level Relatedness among Mycobacterium abscessus subsp. massiliense Strains from Widely Separated Outbreaks.</title>
        <authorList>
            <person name="Tettelin H."/>
            <person name="Davidson R.M."/>
            <person name="Agrawal S."/>
            <person name="Aitken M.L."/>
            <person name="Shallom S."/>
            <person name="Hasan N.A."/>
            <person name="Strong M."/>
            <person name="Nogueira de Moura V.C."/>
            <person name="De Groote M.A."/>
            <person name="Duarte R.S."/>
            <person name="Hine E."/>
            <person name="Parankush S."/>
            <person name="Su Q."/>
            <person name="Daugherty S.C."/>
            <person name="Fraser C.M."/>
            <person name="Brown-Elliott B.A."/>
            <person name="Wallace R.J.Jr."/>
            <person name="Holland S.M."/>
            <person name="Sampaio E.P."/>
            <person name="Olivier K.N."/>
            <person name="Jackson M."/>
            <person name="Zelazny A.M."/>
        </authorList>
    </citation>
    <scope>NUCLEOTIDE SEQUENCE [LARGE SCALE GENOMIC DNA]</scope>
    <source>
        <strain evidence="2 3">MAB_091912_2446</strain>
    </source>
</reference>
<dbReference type="InterPro" id="IPR025158">
    <property type="entry name" value="Mg_chelat-rel_C"/>
</dbReference>
<dbReference type="AlphaFoldDB" id="A0A829MEG6"/>
<dbReference type="Pfam" id="PF13335">
    <property type="entry name" value="Mg_chelatase_C"/>
    <property type="match status" value="1"/>
</dbReference>
<feature type="domain" description="Mg chelatase-related protein C-terminal" evidence="1">
    <location>
        <begin position="2"/>
        <end position="49"/>
    </location>
</feature>
<proteinExistence type="predicted"/>
<evidence type="ECO:0000313" key="2">
    <source>
        <dbReference type="EMBL" id="ESV64420.1"/>
    </source>
</evidence>
<gene>
    <name evidence="2" type="ORF">L833_1804</name>
</gene>
<evidence type="ECO:0000259" key="1">
    <source>
        <dbReference type="Pfam" id="PF13335"/>
    </source>
</evidence>
<evidence type="ECO:0000313" key="3">
    <source>
        <dbReference type="Proteomes" id="UP000018502"/>
    </source>
</evidence>
<name>A0A829MEG6_9MYCO</name>
<comment type="caution">
    <text evidence="2">The sequence shown here is derived from an EMBL/GenBank/DDBJ whole genome shotgun (WGS) entry which is preliminary data.</text>
</comment>
<dbReference type="Proteomes" id="UP000018502">
    <property type="component" value="Unassembled WGS sequence"/>
</dbReference>
<protein>
    <submittedName>
        <fullName evidence="2">Magnesium chelatase, subunit ChlI family protein</fullName>
    </submittedName>
</protein>
<dbReference type="EMBL" id="AYTF01000001">
    <property type="protein sequence ID" value="ESV64420.1"/>
    <property type="molecule type" value="Genomic_DNA"/>
</dbReference>
<organism evidence="2 3">
    <name type="scientific">Mycobacteroides abscessus MAB_091912_2446</name>
    <dbReference type="NCBI Taxonomy" id="1335414"/>
    <lineage>
        <taxon>Bacteria</taxon>
        <taxon>Bacillati</taxon>
        <taxon>Actinomycetota</taxon>
        <taxon>Actinomycetes</taxon>
        <taxon>Mycobacteriales</taxon>
        <taxon>Mycobacteriaceae</taxon>
        <taxon>Mycobacteroides</taxon>
        <taxon>Mycobacteroides abscessus</taxon>
    </lineage>
</organism>
<sequence length="52" mass="5881">MEPLRNAMERGLISVRALDRCLRVAWTLADLGGRDLPAAEDVKLALTFRDKR</sequence>